<gene>
    <name evidence="2" type="ORF">ACD_3C00120G0009</name>
</gene>
<name>K2G175_9BACT</name>
<dbReference type="SUPFAM" id="SSF54523">
    <property type="entry name" value="Pili subunits"/>
    <property type="match status" value="1"/>
</dbReference>
<protein>
    <recommendedName>
        <fullName evidence="3">Prepilin-type N-terminal cleavage/methylation domain-containing protein</fullName>
    </recommendedName>
</protein>
<keyword evidence="1" id="KW-1133">Transmembrane helix</keyword>
<dbReference type="NCBIfam" id="TIGR02532">
    <property type="entry name" value="IV_pilin_GFxxxE"/>
    <property type="match status" value="1"/>
</dbReference>
<reference evidence="2" key="1">
    <citation type="journal article" date="2012" name="Science">
        <title>Fermentation, hydrogen, and sulfur metabolism in multiple uncultivated bacterial phyla.</title>
        <authorList>
            <person name="Wrighton K.C."/>
            <person name="Thomas B.C."/>
            <person name="Sharon I."/>
            <person name="Miller C.S."/>
            <person name="Castelle C.J."/>
            <person name="VerBerkmoes N.C."/>
            <person name="Wilkins M.J."/>
            <person name="Hettich R.L."/>
            <person name="Lipton M.S."/>
            <person name="Williams K.H."/>
            <person name="Long P.E."/>
            <person name="Banfield J.F."/>
        </authorList>
    </citation>
    <scope>NUCLEOTIDE SEQUENCE [LARGE SCALE GENOMIC DNA]</scope>
</reference>
<sequence>MSKKAFTLIEMLVVIAIIWTMAMMMNEFDFNRQSDTEKRDRMVNMVSSIINAEKINAITWKSIKNWSSIINYDYSSLKMSSSWMTIRYLNSAKSLIVAWTSFTPPFFKDNGYKIDSIVYKRIDESTLTWWTVEIIFDRISNNISFSWVLSDNTTQMPANTISLDITAWYKDQLKHITFDYRTWKLEVK</sequence>
<evidence type="ECO:0000313" key="2">
    <source>
        <dbReference type="EMBL" id="EKE27962.1"/>
    </source>
</evidence>
<dbReference type="AlphaFoldDB" id="K2G175"/>
<proteinExistence type="predicted"/>
<keyword evidence="1" id="KW-0812">Transmembrane</keyword>
<dbReference type="Pfam" id="PF07963">
    <property type="entry name" value="N_methyl"/>
    <property type="match status" value="1"/>
</dbReference>
<dbReference type="InterPro" id="IPR045584">
    <property type="entry name" value="Pilin-like"/>
</dbReference>
<organism evidence="2">
    <name type="scientific">uncultured bacterium</name>
    <name type="common">gcode 4</name>
    <dbReference type="NCBI Taxonomy" id="1234023"/>
    <lineage>
        <taxon>Bacteria</taxon>
        <taxon>environmental samples</taxon>
    </lineage>
</organism>
<accession>K2G175</accession>
<dbReference type="EMBL" id="AMFJ01000394">
    <property type="protein sequence ID" value="EKE27962.1"/>
    <property type="molecule type" value="Genomic_DNA"/>
</dbReference>
<keyword evidence="1" id="KW-0472">Membrane</keyword>
<comment type="caution">
    <text evidence="2">The sequence shown here is derived from an EMBL/GenBank/DDBJ whole genome shotgun (WGS) entry which is preliminary data.</text>
</comment>
<dbReference type="InterPro" id="IPR012902">
    <property type="entry name" value="N_methyl_site"/>
</dbReference>
<feature type="transmembrane region" description="Helical" evidence="1">
    <location>
        <begin position="6"/>
        <end position="25"/>
    </location>
</feature>
<evidence type="ECO:0000256" key="1">
    <source>
        <dbReference type="SAM" id="Phobius"/>
    </source>
</evidence>
<evidence type="ECO:0008006" key="3">
    <source>
        <dbReference type="Google" id="ProtNLM"/>
    </source>
</evidence>